<evidence type="ECO:0000256" key="6">
    <source>
        <dbReference type="SAM" id="MobiDB-lite"/>
    </source>
</evidence>
<dbReference type="GO" id="GO:0005886">
    <property type="term" value="C:plasma membrane"/>
    <property type="evidence" value="ECO:0007669"/>
    <property type="project" value="TreeGrafter"/>
</dbReference>
<dbReference type="PANTHER" id="PTHR43243:SF41">
    <property type="entry name" value="CATIONIC AMINO ACID TRANSPORTER 7, CHLOROPLASTIC"/>
    <property type="match status" value="1"/>
</dbReference>
<dbReference type="PANTHER" id="PTHR43243">
    <property type="entry name" value="INNER MEMBRANE TRANSPORTER YGJI-RELATED"/>
    <property type="match status" value="1"/>
</dbReference>
<feature type="transmembrane region" description="Helical" evidence="7">
    <location>
        <begin position="265"/>
        <end position="291"/>
    </location>
</feature>
<accession>A0A835TK88</accession>
<feature type="transmembrane region" description="Helical" evidence="7">
    <location>
        <begin position="170"/>
        <end position="187"/>
    </location>
</feature>
<dbReference type="PIRSF" id="PIRSF006060">
    <property type="entry name" value="AA_transporter"/>
    <property type="match status" value="1"/>
</dbReference>
<evidence type="ECO:0000256" key="7">
    <source>
        <dbReference type="SAM" id="Phobius"/>
    </source>
</evidence>
<dbReference type="EMBL" id="JAEHOC010000007">
    <property type="protein sequence ID" value="KAG2440061.1"/>
    <property type="molecule type" value="Genomic_DNA"/>
</dbReference>
<feature type="transmembrane region" description="Helical" evidence="7">
    <location>
        <begin position="46"/>
        <end position="64"/>
    </location>
</feature>
<feature type="transmembrane region" description="Helical" evidence="7">
    <location>
        <begin position="236"/>
        <end position="253"/>
    </location>
</feature>
<evidence type="ECO:0008006" key="10">
    <source>
        <dbReference type="Google" id="ProtNLM"/>
    </source>
</evidence>
<dbReference type="Proteomes" id="UP000650467">
    <property type="component" value="Unassembled WGS sequence"/>
</dbReference>
<evidence type="ECO:0000313" key="8">
    <source>
        <dbReference type="EMBL" id="KAG2440061.1"/>
    </source>
</evidence>
<evidence type="ECO:0000256" key="3">
    <source>
        <dbReference type="ARBA" id="ARBA00022692"/>
    </source>
</evidence>
<evidence type="ECO:0000313" key="9">
    <source>
        <dbReference type="Proteomes" id="UP000650467"/>
    </source>
</evidence>
<dbReference type="InterPro" id="IPR002293">
    <property type="entry name" value="AA/rel_permease1"/>
</dbReference>
<comment type="subcellular location">
    <subcellularLocation>
        <location evidence="1">Membrane</location>
        <topology evidence="1">Multi-pass membrane protein</topology>
    </subcellularLocation>
</comment>
<keyword evidence="4 7" id="KW-1133">Transmembrane helix</keyword>
<gene>
    <name evidence="8" type="ORF">HXX76_004175</name>
</gene>
<keyword evidence="9" id="KW-1185">Reference proteome</keyword>
<organism evidence="8 9">
    <name type="scientific">Chlamydomonas incerta</name>
    <dbReference type="NCBI Taxonomy" id="51695"/>
    <lineage>
        <taxon>Eukaryota</taxon>
        <taxon>Viridiplantae</taxon>
        <taxon>Chlorophyta</taxon>
        <taxon>core chlorophytes</taxon>
        <taxon>Chlorophyceae</taxon>
        <taxon>CS clade</taxon>
        <taxon>Chlamydomonadales</taxon>
        <taxon>Chlamydomonadaceae</taxon>
        <taxon>Chlamydomonas</taxon>
    </lineage>
</organism>
<evidence type="ECO:0000256" key="2">
    <source>
        <dbReference type="ARBA" id="ARBA00008572"/>
    </source>
</evidence>
<feature type="transmembrane region" description="Helical" evidence="7">
    <location>
        <begin position="388"/>
        <end position="410"/>
    </location>
</feature>
<dbReference type="Gene3D" id="1.20.1740.10">
    <property type="entry name" value="Amino acid/polyamine transporter I"/>
    <property type="match status" value="1"/>
</dbReference>
<evidence type="ECO:0000256" key="5">
    <source>
        <dbReference type="ARBA" id="ARBA00023136"/>
    </source>
</evidence>
<feature type="transmembrane region" description="Helical" evidence="7">
    <location>
        <begin position="71"/>
        <end position="94"/>
    </location>
</feature>
<proteinExistence type="inferred from homology"/>
<evidence type="ECO:0000256" key="4">
    <source>
        <dbReference type="ARBA" id="ARBA00022989"/>
    </source>
</evidence>
<feature type="transmembrane region" description="Helical" evidence="7">
    <location>
        <begin position="363"/>
        <end position="382"/>
    </location>
</feature>
<keyword evidence="3 7" id="KW-0812">Transmembrane</keyword>
<dbReference type="AlphaFoldDB" id="A0A835TK88"/>
<evidence type="ECO:0000256" key="1">
    <source>
        <dbReference type="ARBA" id="ARBA00004141"/>
    </source>
</evidence>
<feature type="transmembrane region" description="Helical" evidence="7">
    <location>
        <begin position="114"/>
        <end position="134"/>
    </location>
</feature>
<sequence>MVPAAAPAAAAAPAPAAAAGPAPAPAPAAAAGALRRVFRQGDLVMAGLAAIIGAGVFVLTGTAARDFAGPAIIISFITAGVAALASALCYAEFASEVITTGGAASYAEATFGPLAGWLTAANLLLEYVLASAAVAKGFTGYLAALAGLPMDALLLPLRGGGDGTGTSLDLPAAGLLLVLALLVGWGARQSAVFNNAVTAVVLATIALVLAAGFAFVDPHNYSPFTPYGARGVLRGASVVFFAYIGFDMVAVAAEESVAPARDVPCGIIASLLASTGIYVLMATAVTGMVPVERLDESAPFARAYKDAGQGWAQYVIACGAICSVLDTLVITLFSAARLLLLLGRRSVLPGVLAAVHPRSQTPLVATAVVAVLSSVLAAFAPLSTLASLVSLGTLVAFAVVCAAHMLATALDRPESAVAVRSRSSSGEMRPREHARRRALQTPVESYSPASKPAAQKQQQ</sequence>
<feature type="region of interest" description="Disordered" evidence="6">
    <location>
        <begin position="419"/>
        <end position="459"/>
    </location>
</feature>
<protein>
    <recommendedName>
        <fullName evidence="10">Cationic amino acid transporter</fullName>
    </recommendedName>
</protein>
<comment type="caution">
    <text evidence="8">The sequence shown here is derived from an EMBL/GenBank/DDBJ whole genome shotgun (WGS) entry which is preliminary data.</text>
</comment>
<feature type="transmembrane region" description="Helical" evidence="7">
    <location>
        <begin position="141"/>
        <end position="158"/>
    </location>
</feature>
<name>A0A835TK88_CHLIN</name>
<keyword evidence="5 7" id="KW-0472">Membrane</keyword>
<dbReference type="GO" id="GO:0015171">
    <property type="term" value="F:amino acid transmembrane transporter activity"/>
    <property type="evidence" value="ECO:0007669"/>
    <property type="project" value="TreeGrafter"/>
</dbReference>
<reference evidence="8" key="1">
    <citation type="journal article" date="2020" name="bioRxiv">
        <title>Comparative genomics of Chlamydomonas.</title>
        <authorList>
            <person name="Craig R.J."/>
            <person name="Hasan A.R."/>
            <person name="Ness R.W."/>
            <person name="Keightley P.D."/>
        </authorList>
    </citation>
    <scope>NUCLEOTIDE SEQUENCE</scope>
    <source>
        <strain evidence="8">SAG 7.73</strain>
    </source>
</reference>
<feature type="transmembrane region" description="Helical" evidence="7">
    <location>
        <begin position="311"/>
        <end position="342"/>
    </location>
</feature>
<dbReference type="OrthoDB" id="3900342at2759"/>
<dbReference type="Pfam" id="PF13520">
    <property type="entry name" value="AA_permease_2"/>
    <property type="match status" value="1"/>
</dbReference>
<feature type="transmembrane region" description="Helical" evidence="7">
    <location>
        <begin position="196"/>
        <end position="216"/>
    </location>
</feature>
<comment type="similarity">
    <text evidence="2">Belongs to the amino acid-polyamine-organocation (APC) superfamily. Cationic amino acid transporter (CAT) (TC 2.A.3.3) family.</text>
</comment>
<feature type="compositionally biased region" description="Low complexity" evidence="6">
    <location>
        <begin position="447"/>
        <end position="459"/>
    </location>
</feature>